<feature type="transmembrane region" description="Helical" evidence="5">
    <location>
        <begin position="66"/>
        <end position="85"/>
    </location>
</feature>
<reference evidence="8" key="1">
    <citation type="submission" date="2024-02" db="UniProtKB">
        <authorList>
            <consortium name="WormBaseParasite"/>
        </authorList>
    </citation>
    <scope>IDENTIFICATION</scope>
</reference>
<keyword evidence="3 5" id="KW-1133">Transmembrane helix</keyword>
<dbReference type="SUPFAM" id="SSF103473">
    <property type="entry name" value="MFS general substrate transporter"/>
    <property type="match status" value="1"/>
</dbReference>
<dbReference type="AlphaFoldDB" id="A0AAF3FMW7"/>
<feature type="transmembrane region" description="Helical" evidence="5">
    <location>
        <begin position="124"/>
        <end position="146"/>
    </location>
</feature>
<protein>
    <recommendedName>
        <fullName evidence="6">Major facilitator superfamily (MFS) profile domain-containing protein</fullName>
    </recommendedName>
</protein>
<evidence type="ECO:0000256" key="1">
    <source>
        <dbReference type="ARBA" id="ARBA00004141"/>
    </source>
</evidence>
<evidence type="ECO:0000259" key="6">
    <source>
        <dbReference type="PROSITE" id="PS50850"/>
    </source>
</evidence>
<evidence type="ECO:0000313" key="8">
    <source>
        <dbReference type="WBParaSite" id="MBELARI_LOCUS8524.2"/>
    </source>
</evidence>
<dbReference type="WBParaSite" id="MBELARI_LOCUS8524.2">
    <property type="protein sequence ID" value="MBELARI_LOCUS8524.2"/>
    <property type="gene ID" value="MBELARI_LOCUS8524"/>
</dbReference>
<feature type="transmembrane region" description="Helical" evidence="5">
    <location>
        <begin position="158"/>
        <end position="182"/>
    </location>
</feature>
<accession>A0AAF3FMW7</accession>
<dbReference type="PROSITE" id="PS00216">
    <property type="entry name" value="SUGAR_TRANSPORT_1"/>
    <property type="match status" value="1"/>
</dbReference>
<evidence type="ECO:0000256" key="5">
    <source>
        <dbReference type="SAM" id="Phobius"/>
    </source>
</evidence>
<keyword evidence="7" id="KW-1185">Reference proteome</keyword>
<dbReference type="Pfam" id="PF00083">
    <property type="entry name" value="Sugar_tr"/>
    <property type="match status" value="1"/>
</dbReference>
<dbReference type="GO" id="GO:0016020">
    <property type="term" value="C:membrane"/>
    <property type="evidence" value="ECO:0007669"/>
    <property type="project" value="UniProtKB-SubCell"/>
</dbReference>
<dbReference type="InterPro" id="IPR005828">
    <property type="entry name" value="MFS_sugar_transport-like"/>
</dbReference>
<keyword evidence="2 5" id="KW-0812">Transmembrane</keyword>
<feature type="transmembrane region" description="Helical" evidence="5">
    <location>
        <begin position="188"/>
        <end position="209"/>
    </location>
</feature>
<keyword evidence="4 5" id="KW-0472">Membrane</keyword>
<evidence type="ECO:0000313" key="7">
    <source>
        <dbReference type="Proteomes" id="UP000887575"/>
    </source>
</evidence>
<dbReference type="InterPro" id="IPR036259">
    <property type="entry name" value="MFS_trans_sf"/>
</dbReference>
<dbReference type="PANTHER" id="PTHR23503:SF96">
    <property type="entry name" value="MAJOR FACILITATOR SUPERFAMILY (MFS) PROFILE DOMAIN-CONTAINING PROTEIN"/>
    <property type="match status" value="1"/>
</dbReference>
<feature type="transmembrane region" description="Helical" evidence="5">
    <location>
        <begin position="435"/>
        <end position="457"/>
    </location>
</feature>
<evidence type="ECO:0000256" key="4">
    <source>
        <dbReference type="ARBA" id="ARBA00023136"/>
    </source>
</evidence>
<sequence>MTLDDSSWPSTKLLFSAMVISLGGSGNYCFQMILTNPAQQAFLNFVNGSYYQKNERYLELTELETMWSPIVSILYWGTILGSLLIEKSISKFGRKHALTMANCGQAFGIALGIMAYFLNDFILYAISRFFLGIFQAISLGVGPMYILECSPAKCRGVISTSTALAGQLGIIVSAILAMPVIWGNVNDWWKLYVAELIFTIALIFVSLFFPESPVVLQNEEKILAAERSIKFYHGVTRDEAKHLLNTDKGHPQDGQQRAIGLFEIFANPISRWGTLVGGCVMFAHVFSGITVVQSFAVDILMNTGLSMFAATSANVFINTMPLFGIFLSSYMVEKLGRRPLELFGILALILVNTAVVALLYGYDTTKNMILGWSLVVVVAIFAVTACTTVVPLSFFLPAELVAPNVRPQAMTWFNLMMATGRSLLLAIFLPMKLFFGAAITYGILFIPTMILAFFILYSQLPETKGRTFEETISNRKTRANYTTRASTYHKYCNSTPLPRTVA</sequence>
<feature type="transmembrane region" description="Helical" evidence="5">
    <location>
        <begin position="342"/>
        <end position="362"/>
    </location>
</feature>
<feature type="transmembrane region" description="Helical" evidence="5">
    <location>
        <begin position="12"/>
        <end position="34"/>
    </location>
</feature>
<feature type="transmembrane region" description="Helical" evidence="5">
    <location>
        <begin position="97"/>
        <end position="118"/>
    </location>
</feature>
<dbReference type="InterPro" id="IPR020846">
    <property type="entry name" value="MFS_dom"/>
</dbReference>
<evidence type="ECO:0000256" key="2">
    <source>
        <dbReference type="ARBA" id="ARBA00022692"/>
    </source>
</evidence>
<feature type="transmembrane region" description="Helical" evidence="5">
    <location>
        <begin position="308"/>
        <end position="330"/>
    </location>
</feature>
<name>A0AAF3FMW7_9BILA</name>
<dbReference type="PROSITE" id="PS50850">
    <property type="entry name" value="MFS"/>
    <property type="match status" value="1"/>
</dbReference>
<organism evidence="7 8">
    <name type="scientific">Mesorhabditis belari</name>
    <dbReference type="NCBI Taxonomy" id="2138241"/>
    <lineage>
        <taxon>Eukaryota</taxon>
        <taxon>Metazoa</taxon>
        <taxon>Ecdysozoa</taxon>
        <taxon>Nematoda</taxon>
        <taxon>Chromadorea</taxon>
        <taxon>Rhabditida</taxon>
        <taxon>Rhabditina</taxon>
        <taxon>Rhabditomorpha</taxon>
        <taxon>Rhabditoidea</taxon>
        <taxon>Rhabditidae</taxon>
        <taxon>Mesorhabditinae</taxon>
        <taxon>Mesorhabditis</taxon>
    </lineage>
</organism>
<proteinExistence type="predicted"/>
<feature type="transmembrane region" description="Helical" evidence="5">
    <location>
        <begin position="368"/>
        <end position="397"/>
    </location>
</feature>
<dbReference type="Proteomes" id="UP000887575">
    <property type="component" value="Unassembled WGS sequence"/>
</dbReference>
<feature type="domain" description="Major facilitator superfamily (MFS) profile" evidence="6">
    <location>
        <begin position="16"/>
        <end position="464"/>
    </location>
</feature>
<evidence type="ECO:0000256" key="3">
    <source>
        <dbReference type="ARBA" id="ARBA00022989"/>
    </source>
</evidence>
<dbReference type="PANTHER" id="PTHR23503">
    <property type="entry name" value="SOLUTE CARRIER FAMILY 2"/>
    <property type="match status" value="1"/>
</dbReference>
<feature type="transmembrane region" description="Helical" evidence="5">
    <location>
        <begin position="409"/>
        <end position="429"/>
    </location>
</feature>
<comment type="subcellular location">
    <subcellularLocation>
        <location evidence="1">Membrane</location>
        <topology evidence="1">Multi-pass membrane protein</topology>
    </subcellularLocation>
</comment>
<dbReference type="InterPro" id="IPR005829">
    <property type="entry name" value="Sugar_transporter_CS"/>
</dbReference>
<dbReference type="Gene3D" id="1.20.1250.20">
    <property type="entry name" value="MFS general substrate transporter like domains"/>
    <property type="match status" value="1"/>
</dbReference>
<feature type="transmembrane region" description="Helical" evidence="5">
    <location>
        <begin position="272"/>
        <end position="296"/>
    </location>
</feature>
<dbReference type="InterPro" id="IPR045263">
    <property type="entry name" value="GLUT"/>
</dbReference>
<dbReference type="GO" id="GO:0015149">
    <property type="term" value="F:hexose transmembrane transporter activity"/>
    <property type="evidence" value="ECO:0007669"/>
    <property type="project" value="TreeGrafter"/>
</dbReference>